<feature type="domain" description="Poly(A) polymerase central" evidence="16">
    <location>
        <begin position="205"/>
        <end position="344"/>
    </location>
</feature>
<dbReference type="Gene3D" id="3.30.70.590">
    <property type="entry name" value="Poly(A) polymerase predicted RNA binding domain"/>
    <property type="match status" value="2"/>
</dbReference>
<feature type="binding site" evidence="13">
    <location>
        <position position="153"/>
    </location>
    <ligand>
        <name>Mg(2+)</name>
        <dbReference type="ChEBI" id="CHEBI:18420"/>
        <label>2</label>
        <note>catalytic</note>
    </ligand>
</feature>
<dbReference type="PANTHER" id="PTHR10682:SF10">
    <property type="entry name" value="POLYNUCLEOTIDE ADENYLYLTRANSFERASE"/>
    <property type="match status" value="1"/>
</dbReference>
<dbReference type="GO" id="GO:1990817">
    <property type="term" value="F:poly(A) RNA polymerase activity"/>
    <property type="evidence" value="ECO:0007669"/>
    <property type="project" value="UniProtKB-UniRule"/>
</dbReference>
<dbReference type="InterPro" id="IPR007012">
    <property type="entry name" value="PolA_pol_cen_dom"/>
</dbReference>
<proteinExistence type="inferred from homology"/>
<comment type="subcellular location">
    <subcellularLocation>
        <location evidence="2 11">Nucleus</location>
    </subcellularLocation>
</comment>
<dbReference type="FunFam" id="3.30.460.10:FF:000002">
    <property type="entry name" value="Poly(A) polymerase alpha, putative"/>
    <property type="match status" value="1"/>
</dbReference>
<dbReference type="EC" id="2.7.7.19" evidence="11"/>
<comment type="catalytic activity">
    <reaction evidence="11">
        <text>RNA(n) + ATP = RNA(n)-3'-adenine ribonucleotide + diphosphate</text>
        <dbReference type="Rhea" id="RHEA:11332"/>
        <dbReference type="Rhea" id="RHEA-COMP:14527"/>
        <dbReference type="Rhea" id="RHEA-COMP:17347"/>
        <dbReference type="ChEBI" id="CHEBI:30616"/>
        <dbReference type="ChEBI" id="CHEBI:33019"/>
        <dbReference type="ChEBI" id="CHEBI:140395"/>
        <dbReference type="ChEBI" id="CHEBI:173115"/>
        <dbReference type="EC" id="2.7.7.19"/>
    </reaction>
</comment>
<comment type="function">
    <text evidence="11">Polymerase that creates the 3'-poly(A) tail of mRNA's.</text>
</comment>
<dbReference type="GO" id="GO:0005524">
    <property type="term" value="F:ATP binding"/>
    <property type="evidence" value="ECO:0007669"/>
    <property type="project" value="UniProtKB-UniRule"/>
</dbReference>
<feature type="binding site" evidence="13">
    <location>
        <position position="101"/>
    </location>
    <ligand>
        <name>Mg(2+)</name>
        <dbReference type="ChEBI" id="CHEBI:18420"/>
        <label>1</label>
        <note>catalytic</note>
    </ligand>
</feature>
<dbReference type="FunFam" id="1.10.1410.10:FF:000001">
    <property type="entry name" value="Putative poly(A) polymerase gamma"/>
    <property type="match status" value="1"/>
</dbReference>
<dbReference type="InterPro" id="IPR048840">
    <property type="entry name" value="PolA_pol_NTPase"/>
</dbReference>
<evidence type="ECO:0000256" key="11">
    <source>
        <dbReference type="PIRNR" id="PIRNR018425"/>
    </source>
</evidence>
<evidence type="ECO:0000256" key="10">
    <source>
        <dbReference type="ARBA" id="ARBA00023242"/>
    </source>
</evidence>
<dbReference type="Pfam" id="PF20750">
    <property type="entry name" value="PAP_NTPase"/>
    <property type="match status" value="1"/>
</dbReference>
<feature type="binding site" evidence="12">
    <location>
        <begin position="86"/>
        <end position="88"/>
    </location>
    <ligand>
        <name>ATP</name>
        <dbReference type="ChEBI" id="CHEBI:30616"/>
    </ligand>
</feature>
<dbReference type="SUPFAM" id="SSF81301">
    <property type="entry name" value="Nucleotidyltransferase"/>
    <property type="match status" value="1"/>
</dbReference>
<dbReference type="PANTHER" id="PTHR10682">
    <property type="entry name" value="POLY A POLYMERASE"/>
    <property type="match status" value="1"/>
</dbReference>
<evidence type="ECO:0000259" key="15">
    <source>
        <dbReference type="Pfam" id="PF04926"/>
    </source>
</evidence>
<accession>A0A7S0H981</accession>
<dbReference type="EMBL" id="HBEM01032923">
    <property type="protein sequence ID" value="CAD8463525.1"/>
    <property type="molecule type" value="Transcribed_RNA"/>
</dbReference>
<dbReference type="Pfam" id="PF04928">
    <property type="entry name" value="PAP_central"/>
    <property type="match status" value="1"/>
</dbReference>
<feature type="domain" description="Poly(A) polymerase RNA-binding" evidence="15">
    <location>
        <begin position="360"/>
        <end position="400"/>
    </location>
</feature>
<evidence type="ECO:0000256" key="3">
    <source>
        <dbReference type="ARBA" id="ARBA00010912"/>
    </source>
</evidence>
<dbReference type="InterPro" id="IPR014492">
    <property type="entry name" value="PolyA_polymerase"/>
</dbReference>
<evidence type="ECO:0000256" key="4">
    <source>
        <dbReference type="ARBA" id="ARBA00022664"/>
    </source>
</evidence>
<dbReference type="SUPFAM" id="SSF55003">
    <property type="entry name" value="PAP/Archaeal CCA-adding enzyme, C-terminal domain"/>
    <property type="match status" value="1"/>
</dbReference>
<evidence type="ECO:0000256" key="12">
    <source>
        <dbReference type="PIRSR" id="PIRSR018425-1"/>
    </source>
</evidence>
<feature type="binding site" evidence="13">
    <location>
        <position position="99"/>
    </location>
    <ligand>
        <name>Mg(2+)</name>
        <dbReference type="ChEBI" id="CHEBI:18420"/>
        <label>1</label>
        <note>catalytic</note>
    </ligand>
</feature>
<organism evidence="18">
    <name type="scientific">Amorphochlora amoebiformis</name>
    <dbReference type="NCBI Taxonomy" id="1561963"/>
    <lineage>
        <taxon>Eukaryota</taxon>
        <taxon>Sar</taxon>
        <taxon>Rhizaria</taxon>
        <taxon>Cercozoa</taxon>
        <taxon>Chlorarachniophyceae</taxon>
        <taxon>Amorphochlora</taxon>
    </lineage>
</organism>
<evidence type="ECO:0000256" key="13">
    <source>
        <dbReference type="PIRSR" id="PIRSR018425-2"/>
    </source>
</evidence>
<dbReference type="PIRSF" id="PIRSF018425">
    <property type="entry name" value="PolyA_polymerase"/>
    <property type="match status" value="1"/>
</dbReference>
<dbReference type="CDD" id="cd05402">
    <property type="entry name" value="NT_PAP_TUTase"/>
    <property type="match status" value="1"/>
</dbReference>
<dbReference type="SUPFAM" id="SSF81631">
    <property type="entry name" value="PAP/OAS1 substrate-binding domain"/>
    <property type="match status" value="1"/>
</dbReference>
<feature type="binding site" evidence="12">
    <location>
        <begin position="99"/>
        <end position="101"/>
    </location>
    <ligand>
        <name>ATP</name>
        <dbReference type="ChEBI" id="CHEBI:30616"/>
    </ligand>
</feature>
<evidence type="ECO:0000313" key="18">
    <source>
        <dbReference type="EMBL" id="CAD8463525.1"/>
    </source>
</evidence>
<dbReference type="InterPro" id="IPR007010">
    <property type="entry name" value="PolA_pol_RNA-bd_dom"/>
</dbReference>
<keyword evidence="9 13" id="KW-0460">Magnesium</keyword>
<comment type="cofactor">
    <cofactor evidence="13">
        <name>Mg(2+)</name>
        <dbReference type="ChEBI" id="CHEBI:18420"/>
    </cofactor>
    <text evidence="13">Binds 2 magnesium ions. Also active with manganese.</text>
</comment>
<keyword evidence="8 11" id="KW-0067">ATP-binding</keyword>
<dbReference type="GO" id="GO:0006397">
    <property type="term" value="P:mRNA processing"/>
    <property type="evidence" value="ECO:0007669"/>
    <property type="project" value="UniProtKB-KW"/>
</dbReference>
<feature type="domain" description="Poly(A) polymerase nucleotidyltransferase" evidence="17">
    <location>
        <begin position="7"/>
        <end position="200"/>
    </location>
</feature>
<reference evidence="18" key="1">
    <citation type="submission" date="2021-01" db="EMBL/GenBank/DDBJ databases">
        <authorList>
            <person name="Corre E."/>
            <person name="Pelletier E."/>
            <person name="Niang G."/>
            <person name="Scheremetjew M."/>
            <person name="Finn R."/>
            <person name="Kale V."/>
            <person name="Holt S."/>
            <person name="Cochrane G."/>
            <person name="Meng A."/>
            <person name="Brown T."/>
            <person name="Cohen L."/>
        </authorList>
    </citation>
    <scope>NUCLEOTIDE SEQUENCE</scope>
    <source>
        <strain evidence="18">CCMP2058</strain>
    </source>
</reference>
<dbReference type="GO" id="GO:0003723">
    <property type="term" value="F:RNA binding"/>
    <property type="evidence" value="ECO:0007669"/>
    <property type="project" value="UniProtKB-UniRule"/>
</dbReference>
<comment type="cofactor">
    <cofactor evidence="1">
        <name>Mn(2+)</name>
        <dbReference type="ChEBI" id="CHEBI:29035"/>
    </cofactor>
</comment>
<feature type="binding site" evidence="12">
    <location>
        <position position="214"/>
    </location>
    <ligand>
        <name>ATP</name>
        <dbReference type="ChEBI" id="CHEBI:30616"/>
    </ligand>
</feature>
<feature type="binding site" evidence="12">
    <location>
        <position position="223"/>
    </location>
    <ligand>
        <name>ATP</name>
        <dbReference type="ChEBI" id="CHEBI:30616"/>
    </ligand>
</feature>
<gene>
    <name evidence="18" type="ORF">LAMO00422_LOCUS22487</name>
</gene>
<keyword evidence="4 11" id="KW-0507">mRNA processing</keyword>
<comment type="similarity">
    <text evidence="3 11">Belongs to the poly(A) polymerase family.</text>
</comment>
<feature type="compositionally biased region" description="Basic residues" evidence="14">
    <location>
        <begin position="495"/>
        <end position="507"/>
    </location>
</feature>
<keyword evidence="5 11" id="KW-0808">Transferase</keyword>
<feature type="compositionally biased region" description="Basic and acidic residues" evidence="14">
    <location>
        <begin position="535"/>
        <end position="572"/>
    </location>
</feature>
<feature type="binding site" evidence="13">
    <location>
        <position position="101"/>
    </location>
    <ligand>
        <name>Mg(2+)</name>
        <dbReference type="ChEBI" id="CHEBI:18420"/>
        <label>2</label>
        <note>catalytic</note>
    </ligand>
</feature>
<keyword evidence="10 11" id="KW-0539">Nucleus</keyword>
<name>A0A7S0H981_9EUKA</name>
<evidence type="ECO:0000256" key="5">
    <source>
        <dbReference type="ARBA" id="ARBA00022679"/>
    </source>
</evidence>
<feature type="domain" description="Poly(A) polymerase RNA-binding" evidence="15">
    <location>
        <begin position="414"/>
        <end position="494"/>
    </location>
</feature>
<feature type="binding site" evidence="13">
    <location>
        <position position="99"/>
    </location>
    <ligand>
        <name>Mg(2+)</name>
        <dbReference type="ChEBI" id="CHEBI:18420"/>
        <label>2</label>
        <note>catalytic</note>
    </ligand>
</feature>
<dbReference type="Gene3D" id="1.10.1410.10">
    <property type="match status" value="1"/>
</dbReference>
<dbReference type="InterPro" id="IPR043519">
    <property type="entry name" value="NT_sf"/>
</dbReference>
<dbReference type="GO" id="GO:0031123">
    <property type="term" value="P:RNA 3'-end processing"/>
    <property type="evidence" value="ECO:0007669"/>
    <property type="project" value="InterPro"/>
</dbReference>
<dbReference type="GO" id="GO:0046872">
    <property type="term" value="F:metal ion binding"/>
    <property type="evidence" value="ECO:0007669"/>
    <property type="project" value="UniProtKB-KW"/>
</dbReference>
<dbReference type="AlphaFoldDB" id="A0A7S0H981"/>
<evidence type="ECO:0000256" key="9">
    <source>
        <dbReference type="ARBA" id="ARBA00022842"/>
    </source>
</evidence>
<evidence type="ECO:0000256" key="14">
    <source>
        <dbReference type="SAM" id="MobiDB-lite"/>
    </source>
</evidence>
<protein>
    <recommendedName>
        <fullName evidence="11">Poly(A) polymerase</fullName>
        <ecNumber evidence="11">2.7.7.19</ecNumber>
    </recommendedName>
</protein>
<evidence type="ECO:0000256" key="8">
    <source>
        <dbReference type="ARBA" id="ARBA00022840"/>
    </source>
</evidence>
<evidence type="ECO:0000256" key="2">
    <source>
        <dbReference type="ARBA" id="ARBA00004123"/>
    </source>
</evidence>
<sequence length="572" mass="66400">MSKRRYGTTDPISTAQPTEHHKLVTRILVEVLRGRDLYESEERSRKREEVLGRLNDMVQKWAYESSIKCRMPEVVAREQGARIFTFGSYRLGVHGPNSDIDTLCVVPAHITRQHFFQDLAPMLRAERDVKELATVEDAFVPVIKFVFDTVDIDLVLAQLALNAIPDEWDLHDSNNLRNLDFKSQKSLNGCRDTDSILKLVPSIESFRTVLRFIKLWAKKRAVYSNAFGFLGGVSWALLTARVCQLYPNAAAGHILQKFFVFYDFWKWPSPILLTSIQKDQSLGLEVWDPSVNPLQRRDLAPIITPAYPSMNSTYNINHATLRVLKKEFKRGKEITRKLDKKEITEDQIKEVWNELLKDSDFFLEHRNFLQVKLSTPDEETHKRWLGLVESRMRQLVMKMPHNVICTPYPYYVKHPKESFTESFFLGLEFDLGDSNEESANGSKARKQVNLADAINHFKHKVEYNGIKTDVMKYEIKHIKARNLPEFVFKDDRRPQAKKRRRKKRKKSGKIEQPEGDQKTVKTEQSNGRTTKKRPKIEGDANKDTKNSEKKMKVQLLGKKDGQLQVQKREGKV</sequence>
<keyword evidence="6 13" id="KW-0479">Metal-binding</keyword>
<dbReference type="Gene3D" id="3.30.460.10">
    <property type="entry name" value="Beta Polymerase, domain 2"/>
    <property type="match status" value="1"/>
</dbReference>
<keyword evidence="7 11" id="KW-0547">Nucleotide-binding</keyword>
<evidence type="ECO:0000256" key="6">
    <source>
        <dbReference type="ARBA" id="ARBA00022723"/>
    </source>
</evidence>
<dbReference type="GO" id="GO:0005634">
    <property type="term" value="C:nucleus"/>
    <property type="evidence" value="ECO:0007669"/>
    <property type="project" value="UniProtKB-SubCell"/>
</dbReference>
<evidence type="ECO:0000256" key="1">
    <source>
        <dbReference type="ARBA" id="ARBA00001936"/>
    </source>
</evidence>
<dbReference type="InterPro" id="IPR011068">
    <property type="entry name" value="NuclTrfase_I-like_C"/>
</dbReference>
<feature type="region of interest" description="Disordered" evidence="14">
    <location>
        <begin position="489"/>
        <end position="572"/>
    </location>
</feature>
<feature type="binding site" evidence="12">
    <location>
        <begin position="232"/>
        <end position="233"/>
    </location>
    <ligand>
        <name>ATP</name>
        <dbReference type="ChEBI" id="CHEBI:30616"/>
    </ligand>
</feature>
<feature type="binding site" evidence="12">
    <location>
        <position position="153"/>
    </location>
    <ligand>
        <name>ATP</name>
        <dbReference type="ChEBI" id="CHEBI:30616"/>
    </ligand>
</feature>
<evidence type="ECO:0000259" key="16">
    <source>
        <dbReference type="Pfam" id="PF04928"/>
    </source>
</evidence>
<evidence type="ECO:0000256" key="7">
    <source>
        <dbReference type="ARBA" id="ARBA00022741"/>
    </source>
</evidence>
<evidence type="ECO:0000259" key="17">
    <source>
        <dbReference type="Pfam" id="PF20750"/>
    </source>
</evidence>
<dbReference type="Pfam" id="PF04926">
    <property type="entry name" value="PAP_RNA-bind"/>
    <property type="match status" value="2"/>
</dbReference>
<feature type="compositionally biased region" description="Basic and acidic residues" evidence="14">
    <location>
        <begin position="508"/>
        <end position="521"/>
    </location>
</feature>